<keyword evidence="3" id="KW-0731">Sigma factor</keyword>
<comment type="caution">
    <text evidence="8">The sequence shown here is derived from an EMBL/GenBank/DDBJ whole genome shotgun (WGS) entry which is preliminary data.</text>
</comment>
<evidence type="ECO:0000259" key="6">
    <source>
        <dbReference type="Pfam" id="PF04542"/>
    </source>
</evidence>
<dbReference type="InterPro" id="IPR014284">
    <property type="entry name" value="RNA_pol_sigma-70_dom"/>
</dbReference>
<protein>
    <submittedName>
        <fullName evidence="8">Sigma-70 family RNA polymerase sigma factor</fullName>
    </submittedName>
</protein>
<evidence type="ECO:0000256" key="5">
    <source>
        <dbReference type="ARBA" id="ARBA00023163"/>
    </source>
</evidence>
<dbReference type="SUPFAM" id="SSF88946">
    <property type="entry name" value="Sigma2 domain of RNA polymerase sigma factors"/>
    <property type="match status" value="1"/>
</dbReference>
<keyword evidence="4" id="KW-0238">DNA-binding</keyword>
<evidence type="ECO:0000256" key="1">
    <source>
        <dbReference type="ARBA" id="ARBA00010641"/>
    </source>
</evidence>
<dbReference type="AlphaFoldDB" id="A0AAE3M4P4"/>
<keyword evidence="2" id="KW-0805">Transcription regulation</keyword>
<dbReference type="Proteomes" id="UP001209229">
    <property type="component" value="Unassembled WGS sequence"/>
</dbReference>
<dbReference type="InterPro" id="IPR013325">
    <property type="entry name" value="RNA_pol_sigma_r2"/>
</dbReference>
<dbReference type="InterPro" id="IPR013324">
    <property type="entry name" value="RNA_pol_sigma_r3/r4-like"/>
</dbReference>
<dbReference type="Pfam" id="PF04542">
    <property type="entry name" value="Sigma70_r2"/>
    <property type="match status" value="1"/>
</dbReference>
<feature type="domain" description="RNA polymerase sigma-70 region 2" evidence="6">
    <location>
        <begin position="7"/>
        <end position="69"/>
    </location>
</feature>
<sequence>MNNFDHIYKHNYPKLYRVAIKMLLHHDEAKDILQEVFMYYYQKTNSGYKIEYPTSWLYRATLNKCMDLNKCNQKTVSIEDHENNKSMLDENLAERSFQEQVIQKALSALCDSEKELAILYSEGLSYKEMAEITGIKYSSIGKTLSRTLKKLNGILKKMKYEMY</sequence>
<dbReference type="GO" id="GO:0006352">
    <property type="term" value="P:DNA-templated transcription initiation"/>
    <property type="evidence" value="ECO:0007669"/>
    <property type="project" value="InterPro"/>
</dbReference>
<dbReference type="InterPro" id="IPR007627">
    <property type="entry name" value="RNA_pol_sigma70_r2"/>
</dbReference>
<dbReference type="RefSeq" id="WP_301190175.1">
    <property type="nucleotide sequence ID" value="NZ_JAPDPJ010000016.1"/>
</dbReference>
<dbReference type="PANTHER" id="PTHR43133">
    <property type="entry name" value="RNA POLYMERASE ECF-TYPE SIGMA FACTO"/>
    <property type="match status" value="1"/>
</dbReference>
<evidence type="ECO:0000256" key="4">
    <source>
        <dbReference type="ARBA" id="ARBA00023125"/>
    </source>
</evidence>
<dbReference type="NCBIfam" id="TIGR02937">
    <property type="entry name" value="sigma70-ECF"/>
    <property type="match status" value="1"/>
</dbReference>
<dbReference type="GO" id="GO:0003677">
    <property type="term" value="F:DNA binding"/>
    <property type="evidence" value="ECO:0007669"/>
    <property type="project" value="UniProtKB-KW"/>
</dbReference>
<organism evidence="8 9">
    <name type="scientific">Plebeiibacterium sediminum</name>
    <dbReference type="NCBI Taxonomy" id="2992112"/>
    <lineage>
        <taxon>Bacteria</taxon>
        <taxon>Pseudomonadati</taxon>
        <taxon>Bacteroidota</taxon>
        <taxon>Bacteroidia</taxon>
        <taxon>Marinilabiliales</taxon>
        <taxon>Marinilabiliaceae</taxon>
        <taxon>Plebeiibacterium</taxon>
    </lineage>
</organism>
<gene>
    <name evidence="8" type="ORF">OM075_09035</name>
</gene>
<dbReference type="SUPFAM" id="SSF88659">
    <property type="entry name" value="Sigma3 and sigma4 domains of RNA polymerase sigma factors"/>
    <property type="match status" value="1"/>
</dbReference>
<dbReference type="EMBL" id="JAPDPJ010000016">
    <property type="protein sequence ID" value="MCW3786610.1"/>
    <property type="molecule type" value="Genomic_DNA"/>
</dbReference>
<evidence type="ECO:0000313" key="9">
    <source>
        <dbReference type="Proteomes" id="UP001209229"/>
    </source>
</evidence>
<comment type="similarity">
    <text evidence="1">Belongs to the sigma-70 factor family. ECF subfamily.</text>
</comment>
<evidence type="ECO:0000256" key="2">
    <source>
        <dbReference type="ARBA" id="ARBA00023015"/>
    </source>
</evidence>
<dbReference type="InterPro" id="IPR036388">
    <property type="entry name" value="WH-like_DNA-bd_sf"/>
</dbReference>
<name>A0AAE3M4P4_9BACT</name>
<dbReference type="Gene3D" id="1.10.10.10">
    <property type="entry name" value="Winged helix-like DNA-binding domain superfamily/Winged helix DNA-binding domain"/>
    <property type="match status" value="1"/>
</dbReference>
<reference evidence="8" key="1">
    <citation type="submission" date="2022-10" db="EMBL/GenBank/DDBJ databases">
        <authorList>
            <person name="Yu W.X."/>
        </authorList>
    </citation>
    <scope>NUCLEOTIDE SEQUENCE</scope>
    <source>
        <strain evidence="8">AAT</strain>
    </source>
</reference>
<feature type="domain" description="RNA polymerase sigma factor 70 region 4 type 2" evidence="7">
    <location>
        <begin position="102"/>
        <end position="151"/>
    </location>
</feature>
<dbReference type="Pfam" id="PF08281">
    <property type="entry name" value="Sigma70_r4_2"/>
    <property type="match status" value="1"/>
</dbReference>
<evidence type="ECO:0000259" key="7">
    <source>
        <dbReference type="Pfam" id="PF08281"/>
    </source>
</evidence>
<evidence type="ECO:0000256" key="3">
    <source>
        <dbReference type="ARBA" id="ARBA00023082"/>
    </source>
</evidence>
<dbReference type="InterPro" id="IPR039425">
    <property type="entry name" value="RNA_pol_sigma-70-like"/>
</dbReference>
<keyword evidence="5" id="KW-0804">Transcription</keyword>
<accession>A0AAE3M4P4</accession>
<keyword evidence="9" id="KW-1185">Reference proteome</keyword>
<dbReference type="Gene3D" id="1.10.1740.10">
    <property type="match status" value="1"/>
</dbReference>
<dbReference type="PANTHER" id="PTHR43133:SF8">
    <property type="entry name" value="RNA POLYMERASE SIGMA FACTOR HI_1459-RELATED"/>
    <property type="match status" value="1"/>
</dbReference>
<dbReference type="InterPro" id="IPR013249">
    <property type="entry name" value="RNA_pol_sigma70_r4_t2"/>
</dbReference>
<dbReference type="CDD" id="cd06171">
    <property type="entry name" value="Sigma70_r4"/>
    <property type="match status" value="1"/>
</dbReference>
<dbReference type="GO" id="GO:0016987">
    <property type="term" value="F:sigma factor activity"/>
    <property type="evidence" value="ECO:0007669"/>
    <property type="project" value="UniProtKB-KW"/>
</dbReference>
<evidence type="ECO:0000313" key="8">
    <source>
        <dbReference type="EMBL" id="MCW3786610.1"/>
    </source>
</evidence>
<proteinExistence type="inferred from homology"/>